<protein>
    <recommendedName>
        <fullName evidence="1">DUF4139 domain-containing protein</fullName>
    </recommendedName>
</protein>
<dbReference type="OrthoDB" id="9783078at2"/>
<reference evidence="2 3" key="1">
    <citation type="submission" date="2019-02" db="EMBL/GenBank/DDBJ databases">
        <title>Deep-cultivation of Planctomycetes and their phenomic and genomic characterization uncovers novel biology.</title>
        <authorList>
            <person name="Wiegand S."/>
            <person name="Jogler M."/>
            <person name="Boedeker C."/>
            <person name="Pinto D."/>
            <person name="Vollmers J."/>
            <person name="Rivas-Marin E."/>
            <person name="Kohn T."/>
            <person name="Peeters S.H."/>
            <person name="Heuer A."/>
            <person name="Rast P."/>
            <person name="Oberbeckmann S."/>
            <person name="Bunk B."/>
            <person name="Jeske O."/>
            <person name="Meyerdierks A."/>
            <person name="Storesund J.E."/>
            <person name="Kallscheuer N."/>
            <person name="Luecker S."/>
            <person name="Lage O.M."/>
            <person name="Pohl T."/>
            <person name="Merkel B.J."/>
            <person name="Hornburger P."/>
            <person name="Mueller R.-W."/>
            <person name="Bruemmer F."/>
            <person name="Labrenz M."/>
            <person name="Spormann A.M."/>
            <person name="Op den Camp H."/>
            <person name="Overmann J."/>
            <person name="Amann R."/>
            <person name="Jetten M.S.M."/>
            <person name="Mascher T."/>
            <person name="Medema M.H."/>
            <person name="Devos D.P."/>
            <person name="Kaster A.-K."/>
            <person name="Ovreas L."/>
            <person name="Rohde M."/>
            <person name="Galperin M.Y."/>
            <person name="Jogler C."/>
        </authorList>
    </citation>
    <scope>NUCLEOTIDE SEQUENCE [LARGE SCALE GENOMIC DNA]</scope>
    <source>
        <strain evidence="2 3">I41</strain>
    </source>
</reference>
<organism evidence="2 3">
    <name type="scientific">Lacipirellula limnantheis</name>
    <dbReference type="NCBI Taxonomy" id="2528024"/>
    <lineage>
        <taxon>Bacteria</taxon>
        <taxon>Pseudomonadati</taxon>
        <taxon>Planctomycetota</taxon>
        <taxon>Planctomycetia</taxon>
        <taxon>Pirellulales</taxon>
        <taxon>Lacipirellulaceae</taxon>
        <taxon>Lacipirellula</taxon>
    </lineage>
</organism>
<name>A0A517TRX2_9BACT</name>
<proteinExistence type="predicted"/>
<feature type="domain" description="DUF4139" evidence="1">
    <location>
        <begin position="133"/>
        <end position="471"/>
    </location>
</feature>
<accession>A0A517TRX2</accession>
<keyword evidence="3" id="KW-1185">Reference proteome</keyword>
<dbReference type="KEGG" id="llh:I41_02760"/>
<dbReference type="EMBL" id="CP036339">
    <property type="protein sequence ID" value="QDT71121.1"/>
    <property type="molecule type" value="Genomic_DNA"/>
</dbReference>
<evidence type="ECO:0000313" key="3">
    <source>
        <dbReference type="Proteomes" id="UP000317909"/>
    </source>
</evidence>
<evidence type="ECO:0000313" key="2">
    <source>
        <dbReference type="EMBL" id="QDT71121.1"/>
    </source>
</evidence>
<evidence type="ECO:0000259" key="1">
    <source>
        <dbReference type="Pfam" id="PF13598"/>
    </source>
</evidence>
<dbReference type="Pfam" id="PF13598">
    <property type="entry name" value="DUF4139"/>
    <property type="match status" value="1"/>
</dbReference>
<dbReference type="AlphaFoldDB" id="A0A517TRX2"/>
<dbReference type="Proteomes" id="UP000317909">
    <property type="component" value="Chromosome"/>
</dbReference>
<sequence length="493" mass="54894">MNANNKRNSPPQGLRRYALASLLAILSIPGNLRTTQAENVDLSTVPSRDSVQLTIYNSEDLTLVRETRVVSFKKGVNPLQFSWANTQIDPSSVELTILKPADGLELLDTTFPHDKPQMLYWNVQSEVDGAATIQITYFTSGITWSADYTAIADGDESTLDLEGFVRITNNSGEEYENAQVRLVVGTINLVEKIAQLAQIPMSDVEKLERDELYAFKHDAARRSLALAEAPAMDAAGGMGGGAGMPAKAKQIVKEGLSEYFIYTVEGTETIPTGWSKRLRSFEASGAPLKIEYRYRPREYGEQLVRMYLLANDEKSHLGTTPLPDGVVRVFRDNGRDGLSYLAQQSIKYVPIGDKIELNLGVDPEVVFELVKTRAAREEIWTQIHGTDKFQLVGDDARRQEVNSSVVGWNDRLSYQQRIRNYTSRPINVEIRRPYDGHVTFVSDLAPQLHDFQTVELATQVAPGEKRVLDFTIVQHLGTNAKQSNVTLAANKAN</sequence>
<dbReference type="PANTHER" id="PTHR38075:SF1">
    <property type="entry name" value="DUF4139 DOMAIN-CONTAINING PROTEIN"/>
    <property type="match status" value="1"/>
</dbReference>
<dbReference type="PANTHER" id="PTHR38075">
    <property type="entry name" value="DUF4139 DOMAIN-CONTAINING PROTEIN"/>
    <property type="match status" value="1"/>
</dbReference>
<dbReference type="RefSeq" id="WP_145430240.1">
    <property type="nucleotide sequence ID" value="NZ_CP036339.1"/>
</dbReference>
<gene>
    <name evidence="2" type="ORF">I41_02760</name>
</gene>
<dbReference type="InterPro" id="IPR037291">
    <property type="entry name" value="DUF4139"/>
</dbReference>